<protein>
    <submittedName>
        <fullName evidence="1">SFRICE_004682</fullName>
    </submittedName>
</protein>
<proteinExistence type="predicted"/>
<accession>A0A2H1VG76</accession>
<evidence type="ECO:0000313" key="1">
    <source>
        <dbReference type="EMBL" id="SOQ39848.1"/>
    </source>
</evidence>
<gene>
    <name evidence="1" type="ORF">SFRICE_004682</name>
</gene>
<reference evidence="1" key="1">
    <citation type="submission" date="2016-07" db="EMBL/GenBank/DDBJ databases">
        <authorList>
            <person name="Bretaudeau A."/>
        </authorList>
    </citation>
    <scope>NUCLEOTIDE SEQUENCE</scope>
    <source>
        <strain evidence="1">Rice</strain>
        <tissue evidence="1">Whole body</tissue>
    </source>
</reference>
<sequence length="151" mass="17475">MVNNRRRSWTLETPEALQVRCWPFGAYGHWSLLTKGLFSHGEGLSNTLAQCRLDLIMQPVNEQTHHLMVSNRHRPWTPETPEALQVRCRVVLGIVVGESWHEAVSCERAAPPVRWRQTEARSWHQPPHTSPLNLHRHHQKCSSILMLESAR</sequence>
<dbReference type="EMBL" id="ODYU01002408">
    <property type="protein sequence ID" value="SOQ39848.1"/>
    <property type="molecule type" value="Genomic_DNA"/>
</dbReference>
<name>A0A2H1VG76_SPOFR</name>
<organism evidence="1">
    <name type="scientific">Spodoptera frugiperda</name>
    <name type="common">Fall armyworm</name>
    <dbReference type="NCBI Taxonomy" id="7108"/>
    <lineage>
        <taxon>Eukaryota</taxon>
        <taxon>Metazoa</taxon>
        <taxon>Ecdysozoa</taxon>
        <taxon>Arthropoda</taxon>
        <taxon>Hexapoda</taxon>
        <taxon>Insecta</taxon>
        <taxon>Pterygota</taxon>
        <taxon>Neoptera</taxon>
        <taxon>Endopterygota</taxon>
        <taxon>Lepidoptera</taxon>
        <taxon>Glossata</taxon>
        <taxon>Ditrysia</taxon>
        <taxon>Noctuoidea</taxon>
        <taxon>Noctuidae</taxon>
        <taxon>Amphipyrinae</taxon>
        <taxon>Spodoptera</taxon>
    </lineage>
</organism>
<dbReference type="AlphaFoldDB" id="A0A2H1VG76"/>